<feature type="transmembrane region" description="Helical" evidence="1">
    <location>
        <begin position="371"/>
        <end position="392"/>
    </location>
</feature>
<dbReference type="AlphaFoldDB" id="A0A132NDM3"/>
<accession>A0A132NDM3</accession>
<reference evidence="4 6" key="1">
    <citation type="submission" date="2015-02" db="EMBL/GenBank/DDBJ databases">
        <title>Physiological reanalysis, assessment of diazotrophy, and genome sequences of multiple isolates of Streptomyces thermoautotrophicus.</title>
        <authorList>
            <person name="MacKellar D.C."/>
            <person name="Lieber L."/>
            <person name="Norman J."/>
            <person name="Bolger A."/>
            <person name="Tobin C."/>
            <person name="Murray J.W."/>
            <person name="Prell J."/>
        </authorList>
    </citation>
    <scope>NUCLEOTIDE SEQUENCE [LARGE SCALE GENOMIC DNA]</scope>
    <source>
        <strain evidence="4 6">UBT1</strain>
    </source>
</reference>
<evidence type="ECO:0000313" key="4">
    <source>
        <dbReference type="EMBL" id="KWX07672.1"/>
    </source>
</evidence>
<keyword evidence="2" id="KW-0732">Signal</keyword>
<keyword evidence="1" id="KW-0472">Membrane</keyword>
<protein>
    <submittedName>
        <fullName evidence="4">Uncharacterized protein</fullName>
    </submittedName>
</protein>
<evidence type="ECO:0000313" key="3">
    <source>
        <dbReference type="EMBL" id="KWW97866.1"/>
    </source>
</evidence>
<evidence type="ECO:0000313" key="5">
    <source>
        <dbReference type="Proteomes" id="UP000070598"/>
    </source>
</evidence>
<dbReference type="EMBL" id="JYIJ01000019">
    <property type="protein sequence ID" value="KWW97866.1"/>
    <property type="molecule type" value="Genomic_DNA"/>
</dbReference>
<evidence type="ECO:0000313" key="6">
    <source>
        <dbReference type="Proteomes" id="UP000070659"/>
    </source>
</evidence>
<dbReference type="RefSeq" id="WP_067071538.1">
    <property type="nucleotide sequence ID" value="NZ_JYIJ01000019.1"/>
</dbReference>
<evidence type="ECO:0000256" key="2">
    <source>
        <dbReference type="SAM" id="SignalP"/>
    </source>
</evidence>
<proteinExistence type="predicted"/>
<dbReference type="PATRIC" id="fig|1469144.8.peg.793"/>
<dbReference type="Proteomes" id="UP000070598">
    <property type="component" value="Unassembled WGS sequence"/>
</dbReference>
<organism evidence="4 5">
    <name type="scientific">Carbonactinospora thermoautotrophica</name>
    <dbReference type="NCBI Taxonomy" id="1469144"/>
    <lineage>
        <taxon>Bacteria</taxon>
        <taxon>Bacillati</taxon>
        <taxon>Actinomycetota</taxon>
        <taxon>Actinomycetes</taxon>
        <taxon>Kitasatosporales</taxon>
        <taxon>Carbonactinosporaceae</taxon>
        <taxon>Carbonactinospora</taxon>
    </lineage>
</organism>
<comment type="caution">
    <text evidence="4">The sequence shown here is derived from an EMBL/GenBank/DDBJ whole genome shotgun (WGS) entry which is preliminary data.</text>
</comment>
<dbReference type="Proteomes" id="UP000070659">
    <property type="component" value="Unassembled WGS sequence"/>
</dbReference>
<dbReference type="EMBL" id="JYIK01001042">
    <property type="protein sequence ID" value="KWX07672.1"/>
    <property type="molecule type" value="Genomic_DNA"/>
</dbReference>
<keyword evidence="1" id="KW-0812">Transmembrane</keyword>
<gene>
    <name evidence="3" type="ORF">TH66_20850</name>
    <name evidence="4" type="ORF">TR74_18020</name>
</gene>
<evidence type="ECO:0000256" key="1">
    <source>
        <dbReference type="SAM" id="Phobius"/>
    </source>
</evidence>
<reference evidence="5" key="2">
    <citation type="submission" date="2015-02" db="EMBL/GenBank/DDBJ databases">
        <title>Physiological reanalysis, assessment of diazotrophy, and genome sequences of multiple isolates of Streptomyces thermoautotrophicus.</title>
        <authorList>
            <person name="MacKellar D.C."/>
            <person name="Lieber L."/>
            <person name="Norman J."/>
            <person name="Bolger A."/>
            <person name="Tobin C."/>
            <person name="Murray J.W."/>
            <person name="Friesen M."/>
            <person name="Prell J."/>
        </authorList>
    </citation>
    <scope>NUCLEOTIDE SEQUENCE [LARGE SCALE GENOMIC DNA]</scope>
    <source>
        <strain evidence="5">UBT1</strain>
    </source>
</reference>
<feature type="signal peptide" evidence="2">
    <location>
        <begin position="1"/>
        <end position="19"/>
    </location>
</feature>
<sequence length="402" mass="42684">MRRALVGTTLGLLLTGWAAAPVAALEVPDGAREVRGSTTQADAPSLIPGESVDEIAGGETKWYRLEPNPKLNLYLAVSMGRHPDGQFDGDKLEAQLRSTADESCASDSDGIQYGESTRPLFANVSRVVDEEESGSCVDGDLLLGVTRTEKGDPAPQPLRILYVAEPGLVEGAPTPSPAPTEPLPVLPDGEPERIEGGLDLVAAPRLESGVYADVLKPGETRYYRVPLGWGQRLAYEVRINDVKPREAASAEVKTLVLGPLHGEVEVAADGKTSHYWDGELVALRNGTPAVEWGNRTDDALAEASLPGYYFIAVSLDKDAEKLAPNGVKTQLKVRVVGEEHRGPRYQEVEGAGGVEAPRPGLRIAGVPARSFLGVAFLGVGAALTGGGVWQLVRIRGRRVVAP</sequence>
<feature type="chain" id="PRO_5038292354" evidence="2">
    <location>
        <begin position="20"/>
        <end position="402"/>
    </location>
</feature>
<keyword evidence="1" id="KW-1133">Transmembrane helix</keyword>
<name>A0A132NDM3_9ACTN</name>